<evidence type="ECO:0000256" key="5">
    <source>
        <dbReference type="ARBA" id="ARBA00022692"/>
    </source>
</evidence>
<dbReference type="InterPro" id="IPR018391">
    <property type="entry name" value="PQQ_b-propeller_rpt"/>
</dbReference>
<evidence type="ECO:0000256" key="11">
    <source>
        <dbReference type="ARBA" id="ARBA00023136"/>
    </source>
</evidence>
<dbReference type="Pfam" id="PF06479">
    <property type="entry name" value="Ribonuc_2-5A"/>
    <property type="match status" value="1"/>
</dbReference>
<feature type="region of interest" description="Disordered" evidence="12">
    <location>
        <begin position="37"/>
        <end position="75"/>
    </location>
</feature>
<feature type="compositionally biased region" description="Low complexity" evidence="12">
    <location>
        <begin position="776"/>
        <end position="791"/>
    </location>
</feature>
<dbReference type="InterPro" id="IPR038357">
    <property type="entry name" value="KEN_sf"/>
</dbReference>
<dbReference type="InterPro" id="IPR000719">
    <property type="entry name" value="Prot_kinase_dom"/>
</dbReference>
<feature type="region of interest" description="Disordered" evidence="12">
    <location>
        <begin position="243"/>
        <end position="330"/>
    </location>
</feature>
<evidence type="ECO:0000259" key="15">
    <source>
        <dbReference type="PROSITE" id="PS51392"/>
    </source>
</evidence>
<dbReference type="EMBL" id="OZ004254">
    <property type="protein sequence ID" value="CAK7896414.1"/>
    <property type="molecule type" value="Genomic_DNA"/>
</dbReference>
<gene>
    <name evidence="16" type="primary">IRE1</name>
    <name evidence="16" type="ORF">CAAN4_B04918</name>
</gene>
<feature type="compositionally biased region" description="Low complexity" evidence="12">
    <location>
        <begin position="274"/>
        <end position="330"/>
    </location>
</feature>
<feature type="chain" id="PRO_5047126477" description="non-specific serine/threonine protein kinase" evidence="13">
    <location>
        <begin position="21"/>
        <end position="1350"/>
    </location>
</feature>
<protein>
    <recommendedName>
        <fullName evidence="2">non-specific serine/threonine protein kinase</fullName>
        <ecNumber evidence="2">2.7.11.1</ecNumber>
    </recommendedName>
</protein>
<accession>A0ABP0E797</accession>
<proteinExistence type="predicted"/>
<dbReference type="InterPro" id="IPR011047">
    <property type="entry name" value="Quinoprotein_ADH-like_sf"/>
</dbReference>
<dbReference type="PANTHER" id="PTHR13954">
    <property type="entry name" value="IRE1-RELATED"/>
    <property type="match status" value="1"/>
</dbReference>
<keyword evidence="4" id="KW-0808">Transferase</keyword>
<dbReference type="SUPFAM" id="SSF56112">
    <property type="entry name" value="Protein kinase-like (PK-like)"/>
    <property type="match status" value="1"/>
</dbReference>
<dbReference type="InterPro" id="IPR008271">
    <property type="entry name" value="Ser/Thr_kinase_AS"/>
</dbReference>
<evidence type="ECO:0000313" key="16">
    <source>
        <dbReference type="EMBL" id="CAK7896414.1"/>
    </source>
</evidence>
<name>A0ABP0E797_9ASCO</name>
<dbReference type="EC" id="2.7.11.1" evidence="2"/>
<dbReference type="Gene3D" id="1.10.510.10">
    <property type="entry name" value="Transferase(Phosphotransferase) domain 1"/>
    <property type="match status" value="1"/>
</dbReference>
<feature type="region of interest" description="Disordered" evidence="12">
    <location>
        <begin position="713"/>
        <end position="862"/>
    </location>
</feature>
<evidence type="ECO:0000259" key="14">
    <source>
        <dbReference type="PROSITE" id="PS50011"/>
    </source>
</evidence>
<feature type="compositionally biased region" description="Basic and acidic residues" evidence="12">
    <location>
        <begin position="262"/>
        <end position="273"/>
    </location>
</feature>
<dbReference type="InterPro" id="IPR010513">
    <property type="entry name" value="KEN_dom"/>
</dbReference>
<evidence type="ECO:0000256" key="7">
    <source>
        <dbReference type="ARBA" id="ARBA00022741"/>
    </source>
</evidence>
<feature type="region of interest" description="Disordered" evidence="12">
    <location>
        <begin position="141"/>
        <end position="175"/>
    </location>
</feature>
<dbReference type="PANTHER" id="PTHR13954:SF6">
    <property type="entry name" value="NON-SPECIFIC SERINE_THREONINE PROTEIN KINASE"/>
    <property type="match status" value="1"/>
</dbReference>
<comment type="subcellular location">
    <subcellularLocation>
        <location evidence="1">Membrane</location>
        <topology evidence="1">Single-pass type I membrane protein</topology>
    </subcellularLocation>
</comment>
<evidence type="ECO:0000256" key="10">
    <source>
        <dbReference type="ARBA" id="ARBA00022989"/>
    </source>
</evidence>
<evidence type="ECO:0000256" key="3">
    <source>
        <dbReference type="ARBA" id="ARBA00022527"/>
    </source>
</evidence>
<dbReference type="Proteomes" id="UP001497600">
    <property type="component" value="Chromosome B"/>
</dbReference>
<feature type="compositionally biased region" description="Polar residues" evidence="12">
    <location>
        <begin position="555"/>
        <end position="564"/>
    </location>
</feature>
<keyword evidence="3" id="KW-0723">Serine/threonine-protein kinase</keyword>
<keyword evidence="6 13" id="KW-0732">Signal</keyword>
<feature type="compositionally biased region" description="Acidic residues" evidence="12">
    <location>
        <begin position="840"/>
        <end position="852"/>
    </location>
</feature>
<dbReference type="SUPFAM" id="SSF50998">
    <property type="entry name" value="Quinoprotein alcohol dehydrogenase-like"/>
    <property type="match status" value="1"/>
</dbReference>
<dbReference type="PROSITE" id="PS50011">
    <property type="entry name" value="PROTEIN_KINASE_DOM"/>
    <property type="match status" value="1"/>
</dbReference>
<evidence type="ECO:0000313" key="17">
    <source>
        <dbReference type="Proteomes" id="UP001497600"/>
    </source>
</evidence>
<keyword evidence="11" id="KW-0472">Membrane</keyword>
<dbReference type="PROSITE" id="PS51392">
    <property type="entry name" value="KEN"/>
    <property type="match status" value="1"/>
</dbReference>
<feature type="signal peptide" evidence="13">
    <location>
        <begin position="1"/>
        <end position="20"/>
    </location>
</feature>
<evidence type="ECO:0000256" key="9">
    <source>
        <dbReference type="ARBA" id="ARBA00022840"/>
    </source>
</evidence>
<dbReference type="InterPro" id="IPR011009">
    <property type="entry name" value="Kinase-like_dom_sf"/>
</dbReference>
<dbReference type="Gene3D" id="3.30.200.20">
    <property type="entry name" value="Phosphorylase Kinase, domain 1"/>
    <property type="match status" value="1"/>
</dbReference>
<feature type="domain" description="KEN" evidence="15">
    <location>
        <begin position="1221"/>
        <end position="1350"/>
    </location>
</feature>
<feature type="compositionally biased region" description="Low complexity" evidence="12">
    <location>
        <begin position="1110"/>
        <end position="1125"/>
    </location>
</feature>
<keyword evidence="8 16" id="KW-0418">Kinase</keyword>
<evidence type="ECO:0000256" key="13">
    <source>
        <dbReference type="SAM" id="SignalP"/>
    </source>
</evidence>
<feature type="compositionally biased region" description="Low complexity" evidence="12">
    <location>
        <begin position="576"/>
        <end position="591"/>
    </location>
</feature>
<feature type="compositionally biased region" description="Polar residues" evidence="12">
    <location>
        <begin position="853"/>
        <end position="862"/>
    </location>
</feature>
<evidence type="ECO:0000256" key="1">
    <source>
        <dbReference type="ARBA" id="ARBA00004479"/>
    </source>
</evidence>
<dbReference type="SMART" id="SM00580">
    <property type="entry name" value="PUG"/>
    <property type="match status" value="1"/>
</dbReference>
<dbReference type="Gene3D" id="2.130.10.10">
    <property type="entry name" value="YVTN repeat-like/Quinoprotein amine dehydrogenase"/>
    <property type="match status" value="1"/>
</dbReference>
<keyword evidence="5" id="KW-0812">Transmembrane</keyword>
<dbReference type="Gene3D" id="1.20.1440.180">
    <property type="entry name" value="KEN domain"/>
    <property type="match status" value="1"/>
</dbReference>
<feature type="compositionally biased region" description="Polar residues" evidence="12">
    <location>
        <begin position="718"/>
        <end position="730"/>
    </location>
</feature>
<dbReference type="PROSITE" id="PS00108">
    <property type="entry name" value="PROTEIN_KINASE_ST"/>
    <property type="match status" value="1"/>
</dbReference>
<keyword evidence="7" id="KW-0547">Nucleotide-binding</keyword>
<reference evidence="16 17" key="1">
    <citation type="submission" date="2024-01" db="EMBL/GenBank/DDBJ databases">
        <authorList>
            <consortium name="Genoscope - CEA"/>
            <person name="William W."/>
        </authorList>
    </citation>
    <scope>NUCLEOTIDE SEQUENCE [LARGE SCALE GENOMIC DNA]</scope>
    <source>
        <strain evidence="16 17">29B2s-10</strain>
    </source>
</reference>
<dbReference type="GO" id="GO:0016301">
    <property type="term" value="F:kinase activity"/>
    <property type="evidence" value="ECO:0007669"/>
    <property type="project" value="UniProtKB-KW"/>
</dbReference>
<keyword evidence="17" id="KW-1185">Reference proteome</keyword>
<evidence type="ECO:0000256" key="4">
    <source>
        <dbReference type="ARBA" id="ARBA00022679"/>
    </source>
</evidence>
<dbReference type="SMART" id="SM00564">
    <property type="entry name" value="PQQ"/>
    <property type="match status" value="3"/>
</dbReference>
<feature type="domain" description="Protein kinase" evidence="14">
    <location>
        <begin position="891"/>
        <end position="1218"/>
    </location>
</feature>
<keyword evidence="9" id="KW-0067">ATP-binding</keyword>
<feature type="compositionally biased region" description="Basic residues" evidence="12">
    <location>
        <begin position="821"/>
        <end position="836"/>
    </location>
</feature>
<evidence type="ECO:0000256" key="12">
    <source>
        <dbReference type="SAM" id="MobiDB-lite"/>
    </source>
</evidence>
<keyword evidence="10" id="KW-1133">Transmembrane helix</keyword>
<organism evidence="16 17">
    <name type="scientific">[Candida] anglica</name>
    <dbReference type="NCBI Taxonomy" id="148631"/>
    <lineage>
        <taxon>Eukaryota</taxon>
        <taxon>Fungi</taxon>
        <taxon>Dikarya</taxon>
        <taxon>Ascomycota</taxon>
        <taxon>Saccharomycotina</taxon>
        <taxon>Pichiomycetes</taxon>
        <taxon>Debaryomycetaceae</taxon>
        <taxon>Kurtzmaniella</taxon>
    </lineage>
</organism>
<feature type="compositionally biased region" description="Basic and acidic residues" evidence="12">
    <location>
        <begin position="731"/>
        <end position="775"/>
    </location>
</feature>
<dbReference type="InterPro" id="IPR015943">
    <property type="entry name" value="WD40/YVTN_repeat-like_dom_sf"/>
</dbReference>
<evidence type="ECO:0000256" key="6">
    <source>
        <dbReference type="ARBA" id="ARBA00022729"/>
    </source>
</evidence>
<dbReference type="SMART" id="SM00220">
    <property type="entry name" value="S_TKc"/>
    <property type="match status" value="1"/>
</dbReference>
<dbReference type="InterPro" id="IPR045133">
    <property type="entry name" value="IRE1/2-like"/>
</dbReference>
<feature type="region of interest" description="Disordered" evidence="12">
    <location>
        <begin position="1110"/>
        <end position="1132"/>
    </location>
</feature>
<evidence type="ECO:0000256" key="2">
    <source>
        <dbReference type="ARBA" id="ARBA00012513"/>
    </source>
</evidence>
<sequence>MRLRYDIIVLVVSWCVSVWATTVVSASAATRLASKPGFEPGSRPWTWSNEKLPPQANAEVGTQNRGLQDGPRRVTQDYRNTNRLLPMDLRNIKDWSLIDLVLVSDIDGNLHGVERKTGALLWTLPMDEPLVKVVTGKGLNSVRRGSESPDFGSEDEEEEEENVEENGETTGGSSNILWFVEPYNDGALYYFTPNFGLNQLPASIKNLVLESPFSLSGDDKIYTGTRKTSLYTIDINTGEVVSSFGADRSDRSGEARSGGSDNSRESNSKESNSRDFNSGDSNGSSRSSNSKSSNSRSSSCKSSNSRSSNSKTSNSKSSRSSSSNSNTHSNYNSGYSNMDFDPMDSAATVMIGKTTYSLTIHSKSQPSVVWNVTYSQWGPNNIDNDLIMQNQQSSDKMYFTPFHDRSLLAINKDLGTPAWVSKLPALAVNVFDVFHDDYADPLPEHSAYVLLPHPLKVLTDLQLENESSDLVFINKTATQNNQWYAMSYQNYPTLIKSAPMSLYQMSVHGQHNNEPSNRHGQSYEHFAMKNLQVSGEHSDMTNVERVLNGVHQVNRLDSSNSYQPKSVWDDTDSSRRSSSSSGSSSGSSDDSCLPQLGGGREISDVGHKIIDGIRFPEGVEVWQRESAGWKSQDLLLLDGGEQQGQGQVSRGPPPPQFFEQEDTTSVKTLSLIKRICEDVIVILVLLVVLMSFGWLGKLTKKFGKIIKESWNPKDSKISDNTLNSEVSTNSKDAKDVLDDTSNEHSKEVKDSSNDSSEEVLKDSTDPSDSLKDSSDILKISKVSPDSPGSSEDSPEKELSTELSAKKVTISLPETEGDSQTKKKRKRGSRGGRRSKRKNDDEDSNEDTVEDTNEPNSVGTSGEITSVVTTTLIKPIKTPQPVKKLQIENNLVLSDKILGYGSHGTVVFEGTFENRPVAVKRMLLDFFDIASHEVRLLQESDDHPNVIRYFCSQSSESEKFLYIALELCVCSLEDIVEKPAYNLPELRLGTLTDNDPIMNSLLKQLASGLHYLHSLKIVHRDLKPQNILVADIKKIDTKKSSSTTKPQGKPTFEIRLLISDFGLCKKLDADQSSFRATTQHAASGTSGWRAPELLLHNDLLEISPDTISSIGSSSRHSITNSSTTSGTGAGTGGGKRLTKAIDIFSLGCVYYYILTGGYHPFGDRYLREGNIIKGEYDLSLLRKACPLDHVESIDLISSMISHNPRSRPDTHSILRHPFFWTVGKKLEFLLKVSDRFEVERRDPPSELLLKLEAVAAQVHGLDWHCKMDTEFMDNLGKYRKYQTNKLMDLLRALRNKYHHFNDMPDSLQRQLSPLPHGFYRYFNDRFPSLLMEIYFVVHDNLKDEHIFTEYY</sequence>
<feature type="region of interest" description="Disordered" evidence="12">
    <location>
        <begin position="554"/>
        <end position="600"/>
    </location>
</feature>
<evidence type="ECO:0000256" key="8">
    <source>
        <dbReference type="ARBA" id="ARBA00022777"/>
    </source>
</evidence>
<feature type="compositionally biased region" description="Acidic residues" evidence="12">
    <location>
        <begin position="152"/>
        <end position="167"/>
    </location>
</feature>
<dbReference type="CDD" id="cd10422">
    <property type="entry name" value="RNase_Ire1"/>
    <property type="match status" value="1"/>
</dbReference>
<dbReference type="Pfam" id="PF00069">
    <property type="entry name" value="Pkinase"/>
    <property type="match status" value="1"/>
</dbReference>